<dbReference type="PANTHER" id="PTHR39166:SF1">
    <property type="entry name" value="BLL1166 PROTEIN"/>
    <property type="match status" value="1"/>
</dbReference>
<dbReference type="RefSeq" id="WP_169575376.1">
    <property type="nucleotide sequence ID" value="NZ_JABBFV010000035.1"/>
</dbReference>
<keyword evidence="2" id="KW-1185">Reference proteome</keyword>
<evidence type="ECO:0000313" key="1">
    <source>
        <dbReference type="EMBL" id="NML13070.1"/>
    </source>
</evidence>
<reference evidence="1 2" key="1">
    <citation type="submission" date="2020-04" db="EMBL/GenBank/DDBJ databases">
        <title>Sphingobium sp. AR-3-1 isolated from Arctic soil.</title>
        <authorList>
            <person name="Dahal R.H."/>
            <person name="Chaudhary D.K."/>
        </authorList>
    </citation>
    <scope>NUCLEOTIDE SEQUENCE [LARGE SCALE GENOMIC DNA]</scope>
    <source>
        <strain evidence="1 2">AR-3-1</strain>
    </source>
</reference>
<accession>A0A7X9X092</accession>
<dbReference type="PANTHER" id="PTHR39166">
    <property type="entry name" value="BLL1166 PROTEIN"/>
    <property type="match status" value="1"/>
</dbReference>
<organism evidence="1 2">
    <name type="scientific">Sphingobium psychrophilum</name>
    <dbReference type="NCBI Taxonomy" id="2728834"/>
    <lineage>
        <taxon>Bacteria</taxon>
        <taxon>Pseudomonadati</taxon>
        <taxon>Pseudomonadota</taxon>
        <taxon>Alphaproteobacteria</taxon>
        <taxon>Sphingomonadales</taxon>
        <taxon>Sphingomonadaceae</taxon>
        <taxon>Sphingobium</taxon>
    </lineage>
</organism>
<dbReference type="Pfam" id="PF06042">
    <property type="entry name" value="NTP_transf_6"/>
    <property type="match status" value="1"/>
</dbReference>
<comment type="caution">
    <text evidence="1">The sequence shown here is derived from an EMBL/GenBank/DDBJ whole genome shotgun (WGS) entry which is preliminary data.</text>
</comment>
<gene>
    <name evidence="1" type="ORF">HHL08_23565</name>
</gene>
<dbReference type="AlphaFoldDB" id="A0A7X9X092"/>
<name>A0A7X9X092_9SPHN</name>
<dbReference type="GO" id="GO:0016740">
    <property type="term" value="F:transferase activity"/>
    <property type="evidence" value="ECO:0007669"/>
    <property type="project" value="UniProtKB-KW"/>
</dbReference>
<proteinExistence type="predicted"/>
<dbReference type="InterPro" id="IPR009267">
    <property type="entry name" value="NTP_transf_6"/>
</dbReference>
<dbReference type="EMBL" id="JABBFV010000035">
    <property type="protein sequence ID" value="NML13070.1"/>
    <property type="molecule type" value="Genomic_DNA"/>
</dbReference>
<keyword evidence="1" id="KW-0808">Transferase</keyword>
<dbReference type="Proteomes" id="UP000519023">
    <property type="component" value="Unassembled WGS sequence"/>
</dbReference>
<evidence type="ECO:0000313" key="2">
    <source>
        <dbReference type="Proteomes" id="UP000519023"/>
    </source>
</evidence>
<protein>
    <submittedName>
        <fullName evidence="1">Nucleotidyltransferase family protein</fullName>
    </submittedName>
</protein>
<sequence length="196" mass="21570">MKPFKRPSADDRDRLTALVLGHPYLASIIARWQELALPDCWLSGSAIAQARWNEAFGFPAAHGIADVDLVFFDASDLSEEAEVAHAARIGRIFADMPVRIDLKNQARVHLWYEGRFGYAIPPYDSAAQAIATFPTTSAAIGVQPGVGGLDIITPFGLADLFAPVVRPNRAQITEAIYEAKLARWKALWPDLQAIDW</sequence>